<keyword evidence="2" id="KW-1185">Reference proteome</keyword>
<comment type="caution">
    <text evidence="1">The sequence shown here is derived from an EMBL/GenBank/DDBJ whole genome shotgun (WGS) entry which is preliminary data.</text>
</comment>
<evidence type="ECO:0000313" key="1">
    <source>
        <dbReference type="EMBL" id="MDR7359126.1"/>
    </source>
</evidence>
<reference evidence="1 2" key="1">
    <citation type="submission" date="2023-07" db="EMBL/GenBank/DDBJ databases">
        <title>Sequencing the genomes of 1000 actinobacteria strains.</title>
        <authorList>
            <person name="Klenk H.-P."/>
        </authorList>
    </citation>
    <scope>NUCLEOTIDE SEQUENCE [LARGE SCALE GENOMIC DNA]</scope>
    <source>
        <strain evidence="1 2">DSM 20167</strain>
    </source>
</reference>
<dbReference type="Proteomes" id="UP001183817">
    <property type="component" value="Unassembled WGS sequence"/>
</dbReference>
<dbReference type="EMBL" id="JAVDYI010000001">
    <property type="protein sequence ID" value="MDR7359126.1"/>
    <property type="molecule type" value="Genomic_DNA"/>
</dbReference>
<evidence type="ECO:0000313" key="2">
    <source>
        <dbReference type="Proteomes" id="UP001183817"/>
    </source>
</evidence>
<gene>
    <name evidence="1" type="ORF">J2S64_002817</name>
</gene>
<dbReference type="RefSeq" id="WP_264269560.1">
    <property type="nucleotide sequence ID" value="NZ_BAAAWO010000001.1"/>
</dbReference>
<name>A0ABU2BLK4_9MICC</name>
<organism evidence="1 2">
    <name type="scientific">Paeniglutamicibacter sulfureus</name>
    <dbReference type="NCBI Taxonomy" id="43666"/>
    <lineage>
        <taxon>Bacteria</taxon>
        <taxon>Bacillati</taxon>
        <taxon>Actinomycetota</taxon>
        <taxon>Actinomycetes</taxon>
        <taxon>Micrococcales</taxon>
        <taxon>Micrococcaceae</taxon>
        <taxon>Paeniglutamicibacter</taxon>
    </lineage>
</organism>
<protein>
    <submittedName>
        <fullName evidence="1">Uncharacterized protein</fullName>
    </submittedName>
</protein>
<sequence length="66" mass="7490">MAELRISARVSMGASWFGKGATGGTPPVNVSLVMDVTEEPYFVRKFRYTELLMMISSRFTLWLWGL</sequence>
<accession>A0ABU2BLK4</accession>
<proteinExistence type="predicted"/>